<dbReference type="EC" id="2.7.11.1" evidence="3"/>
<feature type="repeat" description="NHL" evidence="2">
    <location>
        <begin position="21"/>
        <end position="58"/>
    </location>
</feature>
<protein>
    <submittedName>
        <fullName evidence="3">Serine/threonine-protein kinase PknD</fullName>
        <ecNumber evidence="3">2.7.11.1</ecNumber>
    </submittedName>
</protein>
<keyword evidence="1" id="KW-0677">Repeat</keyword>
<dbReference type="Gene3D" id="2.40.10.500">
    <property type="match status" value="1"/>
</dbReference>
<dbReference type="OrthoDB" id="5240929at2"/>
<proteinExistence type="predicted"/>
<keyword evidence="3" id="KW-0808">Transferase</keyword>
<organism evidence="3 4">
    <name type="scientific">Mycobacterium basiliense</name>
    <dbReference type="NCBI Taxonomy" id="2094119"/>
    <lineage>
        <taxon>Bacteria</taxon>
        <taxon>Bacillati</taxon>
        <taxon>Actinomycetota</taxon>
        <taxon>Actinomycetes</taxon>
        <taxon>Mycobacteriales</taxon>
        <taxon>Mycobacteriaceae</taxon>
        <taxon>Mycobacterium</taxon>
    </lineage>
</organism>
<keyword evidence="3" id="KW-0418">Kinase</keyword>
<dbReference type="InterPro" id="IPR001258">
    <property type="entry name" value="NHL_repeat"/>
</dbReference>
<dbReference type="KEGG" id="mbai:MB901379_00097"/>
<dbReference type="Proteomes" id="UP000269998">
    <property type="component" value="Chromosome"/>
</dbReference>
<gene>
    <name evidence="3" type="primary">pknD_1</name>
    <name evidence="3" type="ORF">MB901379_00097</name>
</gene>
<evidence type="ECO:0000256" key="1">
    <source>
        <dbReference type="ARBA" id="ARBA00022737"/>
    </source>
</evidence>
<dbReference type="RefSeq" id="WP_158014817.1">
    <property type="nucleotide sequence ID" value="NZ_CBCSKE010000019.1"/>
</dbReference>
<dbReference type="Pfam" id="PF01436">
    <property type="entry name" value="NHL"/>
    <property type="match status" value="1"/>
</dbReference>
<dbReference type="PROSITE" id="PS51125">
    <property type="entry name" value="NHL"/>
    <property type="match status" value="1"/>
</dbReference>
<dbReference type="GO" id="GO:0004674">
    <property type="term" value="F:protein serine/threonine kinase activity"/>
    <property type="evidence" value="ECO:0007669"/>
    <property type="project" value="UniProtKB-EC"/>
</dbReference>
<keyword evidence="4" id="KW-1185">Reference proteome</keyword>
<evidence type="ECO:0000313" key="4">
    <source>
        <dbReference type="Proteomes" id="UP000269998"/>
    </source>
</evidence>
<name>A0A447G7U5_9MYCO</name>
<evidence type="ECO:0000256" key="2">
    <source>
        <dbReference type="PROSITE-ProRule" id="PRU00504"/>
    </source>
</evidence>
<sequence length="58" mass="6271">MDVTDVFHDRVQALTTSDKETVLPFTGLKSPQGLAVDHDGAVLVVDAGNRRVLKLPAR</sequence>
<accession>A0A447G7U5</accession>
<evidence type="ECO:0000313" key="3">
    <source>
        <dbReference type="EMBL" id="VDM86578.1"/>
    </source>
</evidence>
<reference evidence="4" key="1">
    <citation type="submission" date="2018-02" db="EMBL/GenBank/DDBJ databases">
        <authorList>
            <person name="Seth-Smith MB H."/>
            <person name="Seth-Smith H."/>
        </authorList>
    </citation>
    <scope>NUCLEOTIDE SEQUENCE [LARGE SCALE GENOMIC DNA]</scope>
</reference>
<dbReference type="AlphaFoldDB" id="A0A447G7U5"/>
<dbReference type="EMBL" id="LR130759">
    <property type="protein sequence ID" value="VDM86578.1"/>
    <property type="molecule type" value="Genomic_DNA"/>
</dbReference>
<dbReference type="SUPFAM" id="SSF101898">
    <property type="entry name" value="NHL repeat"/>
    <property type="match status" value="1"/>
</dbReference>